<comment type="catalytic activity">
    <reaction evidence="8">
        <text>L-seryl-[protein] + ATP = O-phospho-L-seryl-[protein] + ADP + H(+)</text>
        <dbReference type="Rhea" id="RHEA:17989"/>
        <dbReference type="Rhea" id="RHEA-COMP:9863"/>
        <dbReference type="Rhea" id="RHEA-COMP:11604"/>
        <dbReference type="ChEBI" id="CHEBI:15378"/>
        <dbReference type="ChEBI" id="CHEBI:29999"/>
        <dbReference type="ChEBI" id="CHEBI:30616"/>
        <dbReference type="ChEBI" id="CHEBI:83421"/>
        <dbReference type="ChEBI" id="CHEBI:456216"/>
        <dbReference type="EC" id="2.7.11.1"/>
    </reaction>
</comment>
<reference evidence="11" key="1">
    <citation type="submission" date="2015-04" db="EMBL/GenBank/DDBJ databases">
        <title>The genome sequence of the plant pathogenic Rhizarian Plasmodiophora brassicae reveals insights in its biotrophic life cycle and the origin of chitin synthesis.</title>
        <authorList>
            <person name="Schwelm A."/>
            <person name="Fogelqvist J."/>
            <person name="Knaust A."/>
            <person name="Julke S."/>
            <person name="Lilja T."/>
            <person name="Dhandapani V."/>
            <person name="Bonilla-Rosso G."/>
            <person name="Karlsson M."/>
            <person name="Shevchenko A."/>
            <person name="Choi S.R."/>
            <person name="Kim H.G."/>
            <person name="Park J.Y."/>
            <person name="Lim Y.P."/>
            <person name="Ludwig-Muller J."/>
            <person name="Dixelius C."/>
        </authorList>
    </citation>
    <scope>NUCLEOTIDE SEQUENCE</scope>
    <source>
        <tissue evidence="11">Potato root galls</tissue>
    </source>
</reference>
<protein>
    <recommendedName>
        <fullName evidence="1">non-specific serine/threonine protein kinase</fullName>
        <ecNumber evidence="1">2.7.11.1</ecNumber>
    </recommendedName>
</protein>
<dbReference type="InterPro" id="IPR017441">
    <property type="entry name" value="Protein_kinase_ATP_BS"/>
</dbReference>
<keyword evidence="6 9" id="KW-0067">ATP-binding</keyword>
<dbReference type="SMART" id="SM00220">
    <property type="entry name" value="S_TKc"/>
    <property type="match status" value="1"/>
</dbReference>
<keyword evidence="5" id="KW-0418">Kinase</keyword>
<accession>A0A0H5QUE4</accession>
<dbReference type="GO" id="GO:0035556">
    <property type="term" value="P:intracellular signal transduction"/>
    <property type="evidence" value="ECO:0007669"/>
    <property type="project" value="TreeGrafter"/>
</dbReference>
<evidence type="ECO:0000256" key="3">
    <source>
        <dbReference type="ARBA" id="ARBA00022679"/>
    </source>
</evidence>
<evidence type="ECO:0000259" key="10">
    <source>
        <dbReference type="PROSITE" id="PS50011"/>
    </source>
</evidence>
<proteinExistence type="predicted"/>
<evidence type="ECO:0000313" key="11">
    <source>
        <dbReference type="EMBL" id="CRZ05525.1"/>
    </source>
</evidence>
<name>A0A0H5QUE4_9EUKA</name>
<dbReference type="PANTHER" id="PTHR24356:SF163">
    <property type="entry name" value="3-PHOSPHOINOSITIDE-DEPENDENT PROTEIN KINASE 1-RELATED"/>
    <property type="match status" value="1"/>
</dbReference>
<dbReference type="FunFam" id="3.30.200.20:FF:000042">
    <property type="entry name" value="Aurora kinase A"/>
    <property type="match status" value="1"/>
</dbReference>
<keyword evidence="3" id="KW-0808">Transferase</keyword>
<sequence>MCESKKFARADFEFCGLLGEGSYARVLEAQELKSHQRYAVKVLDKSHILRHNKQVYVMNEKAILSRVDHPGIVHLFGTFQDSQSLFFIIRRFCPRVGQRWRAISADSSAKAMSRKSSCVLLCRDFIDIGVSAWTKDHSSRPEAREFIAQSRWPYSLN</sequence>
<feature type="binding site" evidence="9">
    <location>
        <position position="41"/>
    </location>
    <ligand>
        <name>ATP</name>
        <dbReference type="ChEBI" id="CHEBI:30616"/>
    </ligand>
</feature>
<dbReference type="InterPro" id="IPR011009">
    <property type="entry name" value="Kinase-like_dom_sf"/>
</dbReference>
<evidence type="ECO:0000256" key="4">
    <source>
        <dbReference type="ARBA" id="ARBA00022741"/>
    </source>
</evidence>
<dbReference type="SUPFAM" id="SSF56112">
    <property type="entry name" value="Protein kinase-like (PK-like)"/>
    <property type="match status" value="1"/>
</dbReference>
<evidence type="ECO:0000256" key="9">
    <source>
        <dbReference type="PROSITE-ProRule" id="PRU10141"/>
    </source>
</evidence>
<evidence type="ECO:0000256" key="2">
    <source>
        <dbReference type="ARBA" id="ARBA00022527"/>
    </source>
</evidence>
<evidence type="ECO:0000256" key="1">
    <source>
        <dbReference type="ARBA" id="ARBA00012513"/>
    </source>
</evidence>
<dbReference type="GO" id="GO:0005524">
    <property type="term" value="F:ATP binding"/>
    <property type="evidence" value="ECO:0007669"/>
    <property type="project" value="UniProtKB-UniRule"/>
</dbReference>
<dbReference type="EMBL" id="HACM01005083">
    <property type="protein sequence ID" value="CRZ05525.1"/>
    <property type="molecule type" value="Transcribed_RNA"/>
</dbReference>
<dbReference type="EC" id="2.7.11.1" evidence="1"/>
<evidence type="ECO:0000256" key="8">
    <source>
        <dbReference type="ARBA" id="ARBA00048679"/>
    </source>
</evidence>
<dbReference type="Pfam" id="PF00069">
    <property type="entry name" value="Pkinase"/>
    <property type="match status" value="1"/>
</dbReference>
<evidence type="ECO:0000256" key="5">
    <source>
        <dbReference type="ARBA" id="ARBA00022777"/>
    </source>
</evidence>
<dbReference type="InterPro" id="IPR050236">
    <property type="entry name" value="Ser_Thr_kinase_AGC"/>
</dbReference>
<dbReference type="AlphaFoldDB" id="A0A0H5QUE4"/>
<dbReference type="GO" id="GO:0004674">
    <property type="term" value="F:protein serine/threonine kinase activity"/>
    <property type="evidence" value="ECO:0007669"/>
    <property type="project" value="UniProtKB-KW"/>
</dbReference>
<dbReference type="PROSITE" id="PS50011">
    <property type="entry name" value="PROTEIN_KINASE_DOM"/>
    <property type="match status" value="1"/>
</dbReference>
<dbReference type="PANTHER" id="PTHR24356">
    <property type="entry name" value="SERINE/THREONINE-PROTEIN KINASE"/>
    <property type="match status" value="1"/>
</dbReference>
<dbReference type="InterPro" id="IPR000719">
    <property type="entry name" value="Prot_kinase_dom"/>
</dbReference>
<keyword evidence="4 9" id="KW-0547">Nucleotide-binding</keyword>
<keyword evidence="2" id="KW-0723">Serine/threonine-protein kinase</keyword>
<organism evidence="11">
    <name type="scientific">Spongospora subterranea</name>
    <dbReference type="NCBI Taxonomy" id="70186"/>
    <lineage>
        <taxon>Eukaryota</taxon>
        <taxon>Sar</taxon>
        <taxon>Rhizaria</taxon>
        <taxon>Endomyxa</taxon>
        <taxon>Phytomyxea</taxon>
        <taxon>Plasmodiophorida</taxon>
        <taxon>Plasmodiophoridae</taxon>
        <taxon>Spongospora</taxon>
    </lineage>
</organism>
<evidence type="ECO:0000256" key="6">
    <source>
        <dbReference type="ARBA" id="ARBA00022840"/>
    </source>
</evidence>
<dbReference type="Gene3D" id="3.30.200.20">
    <property type="entry name" value="Phosphorylase Kinase, domain 1"/>
    <property type="match status" value="1"/>
</dbReference>
<evidence type="ECO:0000256" key="7">
    <source>
        <dbReference type="ARBA" id="ARBA00047899"/>
    </source>
</evidence>
<comment type="catalytic activity">
    <reaction evidence="7">
        <text>L-threonyl-[protein] + ATP = O-phospho-L-threonyl-[protein] + ADP + H(+)</text>
        <dbReference type="Rhea" id="RHEA:46608"/>
        <dbReference type="Rhea" id="RHEA-COMP:11060"/>
        <dbReference type="Rhea" id="RHEA-COMP:11605"/>
        <dbReference type="ChEBI" id="CHEBI:15378"/>
        <dbReference type="ChEBI" id="CHEBI:30013"/>
        <dbReference type="ChEBI" id="CHEBI:30616"/>
        <dbReference type="ChEBI" id="CHEBI:61977"/>
        <dbReference type="ChEBI" id="CHEBI:456216"/>
        <dbReference type="EC" id="2.7.11.1"/>
    </reaction>
</comment>
<dbReference type="PROSITE" id="PS00107">
    <property type="entry name" value="PROTEIN_KINASE_ATP"/>
    <property type="match status" value="1"/>
</dbReference>
<feature type="domain" description="Protein kinase" evidence="10">
    <location>
        <begin position="12"/>
        <end position="157"/>
    </location>
</feature>